<organism evidence="2 3">
    <name type="scientific">Ktedonospora formicarum</name>
    <dbReference type="NCBI Taxonomy" id="2778364"/>
    <lineage>
        <taxon>Bacteria</taxon>
        <taxon>Bacillati</taxon>
        <taxon>Chloroflexota</taxon>
        <taxon>Ktedonobacteria</taxon>
        <taxon>Ktedonobacterales</taxon>
        <taxon>Ktedonobacteraceae</taxon>
        <taxon>Ktedonospora</taxon>
    </lineage>
</organism>
<keyword evidence="1" id="KW-0812">Transmembrane</keyword>
<feature type="transmembrane region" description="Helical" evidence="1">
    <location>
        <begin position="119"/>
        <end position="149"/>
    </location>
</feature>
<dbReference type="AlphaFoldDB" id="A0A8J3MXH2"/>
<evidence type="ECO:0000256" key="1">
    <source>
        <dbReference type="SAM" id="Phobius"/>
    </source>
</evidence>
<feature type="transmembrane region" description="Helical" evidence="1">
    <location>
        <begin position="205"/>
        <end position="229"/>
    </location>
</feature>
<evidence type="ECO:0000313" key="3">
    <source>
        <dbReference type="Proteomes" id="UP000612362"/>
    </source>
</evidence>
<name>A0A8J3MXH2_9CHLR</name>
<feature type="transmembrane region" description="Helical" evidence="1">
    <location>
        <begin position="161"/>
        <end position="185"/>
    </location>
</feature>
<evidence type="ECO:0000313" key="2">
    <source>
        <dbReference type="EMBL" id="GHO49976.1"/>
    </source>
</evidence>
<proteinExistence type="predicted"/>
<sequence>MNRLRTTTIIVFCAYIGAVCAGLALGKMVEYDDFTNLLRHNPQVSGSYWTLGVGAFTALLAVLLAGVPLVFAAARSALATKRWRRLALFAVPPLSLILWIGAGALTVSLTPGDFVSKPLLLRLVVGGVFVGGFGLATIASATAISIAVIRSPISETFFRFARIPALITTLAMVVMVGATFVWGLATRAADPQLFTEDNGLLASNTTVSWILILALMAIATTVAIIALIWGSRDDAGVTTTQASTGQTVS</sequence>
<reference evidence="2" key="1">
    <citation type="submission" date="2020-10" db="EMBL/GenBank/DDBJ databases">
        <title>Taxonomic study of unclassified bacteria belonging to the class Ktedonobacteria.</title>
        <authorList>
            <person name="Yabe S."/>
            <person name="Wang C.M."/>
            <person name="Zheng Y."/>
            <person name="Sakai Y."/>
            <person name="Cavaletti L."/>
            <person name="Monciardini P."/>
            <person name="Donadio S."/>
        </authorList>
    </citation>
    <scope>NUCLEOTIDE SEQUENCE</scope>
    <source>
        <strain evidence="2">SOSP1-1</strain>
    </source>
</reference>
<dbReference type="EMBL" id="BNJF01000006">
    <property type="protein sequence ID" value="GHO49976.1"/>
    <property type="molecule type" value="Genomic_DNA"/>
</dbReference>
<comment type="caution">
    <text evidence="2">The sequence shown here is derived from an EMBL/GenBank/DDBJ whole genome shotgun (WGS) entry which is preliminary data.</text>
</comment>
<keyword evidence="3" id="KW-1185">Reference proteome</keyword>
<keyword evidence="1" id="KW-0472">Membrane</keyword>
<gene>
    <name evidence="2" type="ORF">KSX_81390</name>
</gene>
<feature type="transmembrane region" description="Helical" evidence="1">
    <location>
        <begin position="86"/>
        <end position="107"/>
    </location>
</feature>
<dbReference type="Proteomes" id="UP000612362">
    <property type="component" value="Unassembled WGS sequence"/>
</dbReference>
<dbReference type="RefSeq" id="WP_220199037.1">
    <property type="nucleotide sequence ID" value="NZ_BNJF01000006.1"/>
</dbReference>
<feature type="transmembrane region" description="Helical" evidence="1">
    <location>
        <begin position="48"/>
        <end position="74"/>
    </location>
</feature>
<feature type="transmembrane region" description="Helical" evidence="1">
    <location>
        <begin position="7"/>
        <end position="28"/>
    </location>
</feature>
<protein>
    <submittedName>
        <fullName evidence="2">Uncharacterized protein</fullName>
    </submittedName>
</protein>
<keyword evidence="1" id="KW-1133">Transmembrane helix</keyword>
<accession>A0A8J3MXH2</accession>